<accession>A0A5Q4BCJ9</accession>
<feature type="region of interest" description="Disordered" evidence="2">
    <location>
        <begin position="1"/>
        <end position="51"/>
    </location>
</feature>
<feature type="compositionally biased region" description="Basic and acidic residues" evidence="2">
    <location>
        <begin position="10"/>
        <end position="27"/>
    </location>
</feature>
<organism evidence="4 5">
    <name type="scientific">Colletotrichum shisoi</name>
    <dbReference type="NCBI Taxonomy" id="2078593"/>
    <lineage>
        <taxon>Eukaryota</taxon>
        <taxon>Fungi</taxon>
        <taxon>Dikarya</taxon>
        <taxon>Ascomycota</taxon>
        <taxon>Pezizomycotina</taxon>
        <taxon>Sordariomycetes</taxon>
        <taxon>Hypocreomycetidae</taxon>
        <taxon>Glomerellales</taxon>
        <taxon>Glomerellaceae</taxon>
        <taxon>Colletotrichum</taxon>
        <taxon>Colletotrichum destructivum species complex</taxon>
    </lineage>
</organism>
<dbReference type="SUPFAM" id="SSF53098">
    <property type="entry name" value="Ribonuclease H-like"/>
    <property type="match status" value="1"/>
</dbReference>
<gene>
    <name evidence="4" type="ORF">CSHISOI_11408</name>
</gene>
<dbReference type="InterPro" id="IPR001584">
    <property type="entry name" value="Integrase_cat-core"/>
</dbReference>
<dbReference type="AlphaFoldDB" id="A0A5Q4BCJ9"/>
<name>A0A5Q4BCJ9_9PEZI</name>
<sequence length="1033" mass="115924">GIRQHIQKLQRKEDPADHTQKLQRKEDLVDEVVDDLGDSTEAKPEPLSSELSSELSSQFLLDRYSSEVFQGILPDTGAAGHSTAGYPQVVALRRIQPVKINKPKDEVTVTFGGGQPIESSGTITVDTPLGSIDFHVVPVNTPFLLCLRDMDRLRIQFDNLKDVLRQGNVTVPIVRKWGHPWMLLSPPEKSIIAGNHMTDVELRRLHRRFGHPSVYRLHKLLSEAGQEVHLDAIQRLTKYCQHCQLHSQSPHRFRFAIKDVEDYAFNHEIIVDVMYLEGNRPVLHVVDSATAFNAARFLKDISAKTTWEALRLCWIDVYQGPPDWIVADAGRNFTAAEFRHEAKAMSIDVKIIPIESHHSVGKVERYHAAVRRAYEIIREECPSLPRDSALQGAIKSVNDTAGPDGLVPTLLVFGAYPRMTDDSPPSPDITQRVEAIRKASEAVRKIHARRQVNDALATRNGPDTSTVKNLAIGSQVRVWRERKGWMGPYRLIDVSNETCVIDINGPREFRSTVVKPFHKEDSSDNEVKVDETNQVTEKDLRDIERSRVVVEIPQHDRDPDRTPSTFMTTKEATDYDLAVKLRKTGIITEPGDPFEESTRKEVDNLIDRGVFDFIPFDPAKHMGIRIFKSKIIHEVKDKTTDKAYEKSRLVIQGYADDGKWAILTQSPTIQRSSQRLLIALLATLYKIPGFVAWLRDITQAYTQSASKLNRVILAQLPRELRDRYPKGTIIRLMKPLYGVAEAGTHWWAGYFNHHRESLEMETTAYDPCLLLTTAESPYFGIVGMQTDDTFGISDAAFDDLEESKLTEANLLAKPKAYLTPGNALMFNGGIVSVDENGRVSLRQKGQGLKLQIVDPKSPTAVTDYVRERARGAYIASICQPEASFDYSTAAQHQTPGPAEIEALNRRVKWQKESIDRGLDCIPLDLATMKIFVFVDGSFANNTDLSSQIGYVILLANEKVDDEEGTFEIDGNVVHYSSTKSKRVTRSVLASEVYGMVAGADLAVAISTTVSMITRKLQMPSPATIMCTDSYSLY</sequence>
<dbReference type="GO" id="GO:0005634">
    <property type="term" value="C:nucleus"/>
    <property type="evidence" value="ECO:0007669"/>
    <property type="project" value="UniProtKB-ARBA"/>
</dbReference>
<evidence type="ECO:0000256" key="2">
    <source>
        <dbReference type="SAM" id="MobiDB-lite"/>
    </source>
</evidence>
<feature type="non-terminal residue" evidence="4">
    <location>
        <position position="1"/>
    </location>
</feature>
<dbReference type="PANTHER" id="PTHR37984">
    <property type="entry name" value="PROTEIN CBG26694"/>
    <property type="match status" value="1"/>
</dbReference>
<reference evidence="4 5" key="1">
    <citation type="journal article" date="2019" name="Sci. Rep.">
        <title>Colletotrichum shisoi sp. nov., an anthracnose pathogen of Perilla frutescens in Japan: molecular phylogenetic, morphological and genomic evidence.</title>
        <authorList>
            <person name="Gan P."/>
            <person name="Tsushima A."/>
            <person name="Hiroyama R."/>
            <person name="Narusaka M."/>
            <person name="Takano Y."/>
            <person name="Narusaka Y."/>
            <person name="Kawaradani M."/>
            <person name="Damm U."/>
            <person name="Shirasu K."/>
        </authorList>
    </citation>
    <scope>NUCLEOTIDE SEQUENCE [LARGE SCALE GENOMIC DNA]</scope>
    <source>
        <strain evidence="4 5">PG-2018a</strain>
    </source>
</reference>
<evidence type="ECO:0000256" key="1">
    <source>
        <dbReference type="ARBA" id="ARBA00022884"/>
    </source>
</evidence>
<evidence type="ECO:0000313" key="4">
    <source>
        <dbReference type="EMBL" id="TQN64414.1"/>
    </source>
</evidence>
<dbReference type="InterPro" id="IPR012337">
    <property type="entry name" value="RNaseH-like_sf"/>
</dbReference>
<keyword evidence="5" id="KW-1185">Reference proteome</keyword>
<feature type="non-terminal residue" evidence="4">
    <location>
        <position position="1033"/>
    </location>
</feature>
<protein>
    <recommendedName>
        <fullName evidence="3">Integrase catalytic domain-containing protein</fullName>
    </recommendedName>
</protein>
<dbReference type="InterPro" id="IPR036397">
    <property type="entry name" value="RNaseH_sf"/>
</dbReference>
<dbReference type="EMBL" id="PUHP01002401">
    <property type="protein sequence ID" value="TQN64414.1"/>
    <property type="molecule type" value="Genomic_DNA"/>
</dbReference>
<dbReference type="PANTHER" id="PTHR37984:SF5">
    <property type="entry name" value="PROTEIN NYNRIN-LIKE"/>
    <property type="match status" value="1"/>
</dbReference>
<evidence type="ECO:0000259" key="3">
    <source>
        <dbReference type="PROSITE" id="PS50994"/>
    </source>
</evidence>
<dbReference type="Proteomes" id="UP000326340">
    <property type="component" value="Unassembled WGS sequence"/>
</dbReference>
<dbReference type="OrthoDB" id="5242358at2759"/>
<dbReference type="GO" id="GO:0015074">
    <property type="term" value="P:DNA integration"/>
    <property type="evidence" value="ECO:0007669"/>
    <property type="project" value="InterPro"/>
</dbReference>
<evidence type="ECO:0000313" key="5">
    <source>
        <dbReference type="Proteomes" id="UP000326340"/>
    </source>
</evidence>
<feature type="domain" description="Integrase catalytic" evidence="3">
    <location>
        <begin position="246"/>
        <end position="416"/>
    </location>
</feature>
<keyword evidence="1" id="KW-0694">RNA-binding</keyword>
<feature type="compositionally biased region" description="Acidic residues" evidence="2">
    <location>
        <begin position="28"/>
        <end position="38"/>
    </location>
</feature>
<comment type="caution">
    <text evidence="4">The sequence shown here is derived from an EMBL/GenBank/DDBJ whole genome shotgun (WGS) entry which is preliminary data.</text>
</comment>
<dbReference type="PROSITE" id="PS50994">
    <property type="entry name" value="INTEGRASE"/>
    <property type="match status" value="1"/>
</dbReference>
<dbReference type="InterPro" id="IPR050951">
    <property type="entry name" value="Retrovirus_Pol_polyprotein"/>
</dbReference>
<dbReference type="Gene3D" id="3.30.420.10">
    <property type="entry name" value="Ribonuclease H-like superfamily/Ribonuclease H"/>
    <property type="match status" value="1"/>
</dbReference>
<proteinExistence type="predicted"/>
<dbReference type="GO" id="GO:0003723">
    <property type="term" value="F:RNA binding"/>
    <property type="evidence" value="ECO:0007669"/>
    <property type="project" value="UniProtKB-KW"/>
</dbReference>